<sequence length="121" mass="12686">MPTLTRRTVLAVGAVATGVAVAGGVQVVRRRHIPLELAVLQPLVGSRFRVEGRTVTLSAVTGPGDARPTAKAFHLTFTSPRPLDLPGEIRTLEHADGDLVVHLEPVGAEGTALEAVVNRSV</sequence>
<comment type="caution">
    <text evidence="2">The sequence shown here is derived from an EMBL/GenBank/DDBJ whole genome shotgun (WGS) entry which is preliminary data.</text>
</comment>
<feature type="domain" description="DUF6916" evidence="1">
    <location>
        <begin position="36"/>
        <end position="116"/>
    </location>
</feature>
<dbReference type="RefSeq" id="WP_208055729.1">
    <property type="nucleotide sequence ID" value="NZ_JAGEMK010000004.1"/>
</dbReference>
<dbReference type="InterPro" id="IPR054209">
    <property type="entry name" value="DUF6916"/>
</dbReference>
<proteinExistence type="predicted"/>
<dbReference type="PROSITE" id="PS51318">
    <property type="entry name" value="TAT"/>
    <property type="match status" value="1"/>
</dbReference>
<name>A0A939LVI0_9CELL</name>
<evidence type="ECO:0000313" key="3">
    <source>
        <dbReference type="Proteomes" id="UP000664209"/>
    </source>
</evidence>
<protein>
    <recommendedName>
        <fullName evidence="1">DUF6916 domain-containing protein</fullName>
    </recommendedName>
</protein>
<dbReference type="Proteomes" id="UP000664209">
    <property type="component" value="Unassembled WGS sequence"/>
</dbReference>
<evidence type="ECO:0000259" key="1">
    <source>
        <dbReference type="Pfam" id="PF21880"/>
    </source>
</evidence>
<dbReference type="EMBL" id="JAGEMK010000004">
    <property type="protein sequence ID" value="MBO1752042.1"/>
    <property type="molecule type" value="Genomic_DNA"/>
</dbReference>
<gene>
    <name evidence="2" type="ORF">J4G33_09530</name>
</gene>
<organism evidence="2 3">
    <name type="scientific">Actinotalea soli</name>
    <dbReference type="NCBI Taxonomy" id="2819234"/>
    <lineage>
        <taxon>Bacteria</taxon>
        <taxon>Bacillati</taxon>
        <taxon>Actinomycetota</taxon>
        <taxon>Actinomycetes</taxon>
        <taxon>Micrococcales</taxon>
        <taxon>Cellulomonadaceae</taxon>
        <taxon>Actinotalea</taxon>
    </lineage>
</organism>
<evidence type="ECO:0000313" key="2">
    <source>
        <dbReference type="EMBL" id="MBO1752042.1"/>
    </source>
</evidence>
<reference evidence="2" key="1">
    <citation type="submission" date="2021-03" db="EMBL/GenBank/DDBJ databases">
        <title>Actinotalea soli sp. nov., isolated from soil.</title>
        <authorList>
            <person name="Ping W."/>
            <person name="Zhang J."/>
        </authorList>
    </citation>
    <scope>NUCLEOTIDE SEQUENCE</scope>
    <source>
        <strain evidence="2">BY-33</strain>
    </source>
</reference>
<keyword evidence="3" id="KW-1185">Reference proteome</keyword>
<dbReference type="AlphaFoldDB" id="A0A939LVI0"/>
<dbReference type="Pfam" id="PF21880">
    <property type="entry name" value="DUF6916"/>
    <property type="match status" value="1"/>
</dbReference>
<accession>A0A939LVI0</accession>
<dbReference type="InterPro" id="IPR006311">
    <property type="entry name" value="TAT_signal"/>
</dbReference>